<evidence type="ECO:0000256" key="1">
    <source>
        <dbReference type="ARBA" id="ARBA00022553"/>
    </source>
</evidence>
<keyword evidence="1 5" id="KW-0597">Phosphoprotein</keyword>
<dbReference type="PROSITE" id="PS50110">
    <property type="entry name" value="RESPONSE_REGULATORY"/>
    <property type="match status" value="1"/>
</dbReference>
<dbReference type="InterPro" id="IPR011006">
    <property type="entry name" value="CheY-like_superfamily"/>
</dbReference>
<evidence type="ECO:0000256" key="5">
    <source>
        <dbReference type="PROSITE-ProRule" id="PRU00169"/>
    </source>
</evidence>
<dbReference type="SUPFAM" id="SSF52172">
    <property type="entry name" value="CheY-like"/>
    <property type="match status" value="1"/>
</dbReference>
<dbReference type="SMART" id="SM00421">
    <property type="entry name" value="HTH_LUXR"/>
    <property type="match status" value="1"/>
</dbReference>
<dbReference type="SUPFAM" id="SSF46894">
    <property type="entry name" value="C-terminal effector domain of the bipartite response regulators"/>
    <property type="match status" value="1"/>
</dbReference>
<dbReference type="Pfam" id="PF00196">
    <property type="entry name" value="GerE"/>
    <property type="match status" value="1"/>
</dbReference>
<dbReference type="Proteomes" id="UP000321436">
    <property type="component" value="Unassembled WGS sequence"/>
</dbReference>
<dbReference type="Pfam" id="PF00072">
    <property type="entry name" value="Response_reg"/>
    <property type="match status" value="1"/>
</dbReference>
<evidence type="ECO:0000259" key="7">
    <source>
        <dbReference type="PROSITE" id="PS50110"/>
    </source>
</evidence>
<name>A0A512RQH6_9BACT</name>
<dbReference type="PROSITE" id="PS50043">
    <property type="entry name" value="HTH_LUXR_2"/>
    <property type="match status" value="1"/>
</dbReference>
<gene>
    <name evidence="8" type="primary">gacA</name>
    <name evidence="8" type="ORF">CCY01nite_42080</name>
</gene>
<dbReference type="SMART" id="SM00448">
    <property type="entry name" value="REC"/>
    <property type="match status" value="1"/>
</dbReference>
<feature type="domain" description="HTH luxR-type" evidence="6">
    <location>
        <begin position="144"/>
        <end position="209"/>
    </location>
</feature>
<comment type="caution">
    <text evidence="8">The sequence shown here is derived from an EMBL/GenBank/DDBJ whole genome shotgun (WGS) entry which is preliminary data.</text>
</comment>
<proteinExistence type="predicted"/>
<dbReference type="AlphaFoldDB" id="A0A512RQH6"/>
<evidence type="ECO:0000256" key="2">
    <source>
        <dbReference type="ARBA" id="ARBA00023015"/>
    </source>
</evidence>
<evidence type="ECO:0000313" key="8">
    <source>
        <dbReference type="EMBL" id="GEP97948.1"/>
    </source>
</evidence>
<keyword evidence="2" id="KW-0805">Transcription regulation</keyword>
<evidence type="ECO:0000313" key="9">
    <source>
        <dbReference type="Proteomes" id="UP000321436"/>
    </source>
</evidence>
<dbReference type="PANTHER" id="PTHR43214:SF41">
    <property type="entry name" value="NITRATE_NITRITE RESPONSE REGULATOR PROTEIN NARP"/>
    <property type="match status" value="1"/>
</dbReference>
<dbReference type="OrthoDB" id="1013073at2"/>
<keyword evidence="9" id="KW-1185">Reference proteome</keyword>
<dbReference type="InterPro" id="IPR001789">
    <property type="entry name" value="Sig_transdc_resp-reg_receiver"/>
</dbReference>
<evidence type="ECO:0000256" key="3">
    <source>
        <dbReference type="ARBA" id="ARBA00023125"/>
    </source>
</evidence>
<dbReference type="CDD" id="cd17535">
    <property type="entry name" value="REC_NarL-like"/>
    <property type="match status" value="1"/>
</dbReference>
<keyword evidence="4" id="KW-0804">Transcription</keyword>
<evidence type="ECO:0000259" key="6">
    <source>
        <dbReference type="PROSITE" id="PS50043"/>
    </source>
</evidence>
<dbReference type="InterPro" id="IPR058245">
    <property type="entry name" value="NreC/VraR/RcsB-like_REC"/>
</dbReference>
<dbReference type="InterPro" id="IPR000792">
    <property type="entry name" value="Tscrpt_reg_LuxR_C"/>
</dbReference>
<dbReference type="InterPro" id="IPR016032">
    <property type="entry name" value="Sig_transdc_resp-reg_C-effctor"/>
</dbReference>
<sequence>MKNILIADDHTIVRLGVSHIVSTLPVPTNVTEAETFDEVIALLETQTFDVLILDINIPGGNNLQMIAAVKLRQPQIRVLIFSGYDEQLFAINYIQAGADGYLMKYTPEEEIRLAIRTVLNQEKYMSASTRQQMLNILNSQRVPAVNPLSALSPREIEVMNLLTRGIPVARIAETLHLQVTTVSTYKTRIFEKLGISNIVELLEKVKMYSAAN</sequence>
<organism evidence="8 9">
    <name type="scientific">Chitinophaga cymbidii</name>
    <dbReference type="NCBI Taxonomy" id="1096750"/>
    <lineage>
        <taxon>Bacteria</taxon>
        <taxon>Pseudomonadati</taxon>
        <taxon>Bacteroidota</taxon>
        <taxon>Chitinophagia</taxon>
        <taxon>Chitinophagales</taxon>
        <taxon>Chitinophagaceae</taxon>
        <taxon>Chitinophaga</taxon>
    </lineage>
</organism>
<dbReference type="InterPro" id="IPR039420">
    <property type="entry name" value="WalR-like"/>
</dbReference>
<dbReference type="PROSITE" id="PS00622">
    <property type="entry name" value="HTH_LUXR_1"/>
    <property type="match status" value="1"/>
</dbReference>
<feature type="modified residue" description="4-aspartylphosphate" evidence="5">
    <location>
        <position position="54"/>
    </location>
</feature>
<protein>
    <submittedName>
        <fullName evidence="8">DNA-binding response regulator</fullName>
    </submittedName>
</protein>
<dbReference type="PRINTS" id="PR00038">
    <property type="entry name" value="HTHLUXR"/>
</dbReference>
<dbReference type="EMBL" id="BKAU01000005">
    <property type="protein sequence ID" value="GEP97948.1"/>
    <property type="molecule type" value="Genomic_DNA"/>
</dbReference>
<reference evidence="8 9" key="1">
    <citation type="submission" date="2019-07" db="EMBL/GenBank/DDBJ databases">
        <title>Whole genome shotgun sequence of Chitinophaga cymbidii NBRC 109752.</title>
        <authorList>
            <person name="Hosoyama A."/>
            <person name="Uohara A."/>
            <person name="Ohji S."/>
            <person name="Ichikawa N."/>
        </authorList>
    </citation>
    <scope>NUCLEOTIDE SEQUENCE [LARGE SCALE GENOMIC DNA]</scope>
    <source>
        <strain evidence="8 9">NBRC 109752</strain>
    </source>
</reference>
<dbReference type="Gene3D" id="3.40.50.2300">
    <property type="match status" value="1"/>
</dbReference>
<dbReference type="GO" id="GO:0006355">
    <property type="term" value="P:regulation of DNA-templated transcription"/>
    <property type="evidence" value="ECO:0007669"/>
    <property type="project" value="InterPro"/>
</dbReference>
<dbReference type="CDD" id="cd06170">
    <property type="entry name" value="LuxR_C_like"/>
    <property type="match status" value="1"/>
</dbReference>
<accession>A0A512RQH6</accession>
<dbReference type="PANTHER" id="PTHR43214">
    <property type="entry name" value="TWO-COMPONENT RESPONSE REGULATOR"/>
    <property type="match status" value="1"/>
</dbReference>
<keyword evidence="3 8" id="KW-0238">DNA-binding</keyword>
<dbReference type="GO" id="GO:0003677">
    <property type="term" value="F:DNA binding"/>
    <property type="evidence" value="ECO:0007669"/>
    <property type="project" value="UniProtKB-KW"/>
</dbReference>
<evidence type="ECO:0000256" key="4">
    <source>
        <dbReference type="ARBA" id="ARBA00023163"/>
    </source>
</evidence>
<feature type="domain" description="Response regulatory" evidence="7">
    <location>
        <begin position="3"/>
        <end position="119"/>
    </location>
</feature>
<dbReference type="GO" id="GO:0000160">
    <property type="term" value="P:phosphorelay signal transduction system"/>
    <property type="evidence" value="ECO:0007669"/>
    <property type="project" value="InterPro"/>
</dbReference>
<dbReference type="RefSeq" id="WP_146866023.1">
    <property type="nucleotide sequence ID" value="NZ_BKAU01000005.1"/>
</dbReference>